<dbReference type="EMBL" id="CARXXK010000002">
    <property type="protein sequence ID" value="CAI6352755.1"/>
    <property type="molecule type" value="Genomic_DNA"/>
</dbReference>
<dbReference type="PANTHER" id="PTHR46953">
    <property type="entry name" value="G-PROTEIN COUPLED RECEPTOR MTH-LIKE 1-RELATED"/>
    <property type="match status" value="1"/>
</dbReference>
<sequence>MNAVRSYFAATVAFLVVAIGWCAADSEICCNSSTVASGGGDVVASCQNKNRTFHTIEAFGGDMCDDNQKAELVRKCCPLGQSYDVERKLCLVRSGVKGKKHLEQMMEMIMNLMYGSLHYGVVLMVGYNYYEQPLCDAGDVLFDVPTEDMGRMLKAYSSVSELTPGYCYDLTQSNELVARTCHGAAVVCCNSSSVTSSGGDVVASCQNKNRTFHTVHAIGGGTCDDNRTAVPIRKCCPLGQSYDAIKNVCGPDGVGVDEHLQRMMRMMLQLMYGSWEAQEVMMVGYNYEQPVCDAGEVLVDVPTAVLKMLMQAHSSASELPPGYCFDRTSSNELVALACHGAAVVCCNSSTVASGGGHVVASCQNKNRTFHTVEAFGGGTCDDNRTAVPIRKCCPLGQSYDAIKNVCQPDGVDGDEQIRRMMSLLTYLRLVPDAVMVGYNYEGLPCDYPYELLKQPDILYALLKSKPSKFPEERCFDLSPSGELVGGLCMRGEHCLNNTCVHGCCKGDRMIVDGPNGPECTLSEKPFTMSAYAVDEYGRQARSNRTVLPYHVEFKCSHRDVLNYGFRLTEDGSLYLTYEHHIVPPTEYCLGYSQVTDRVVAFICDADFVYMVERARAISIPIFCQASHVASAVCLVLGLLAYGTLPSLRDDSNYYVKCYMSHQLVSYVFEIAQMITENRRGHTCVLFGYITLFIFLSTLCWLNVICFDIYWMLRNYISINRNTSTSVRTIMYHFYCWGLSSIFVCTGLVFKYSQDESLQTFAPDFGEYGCFYYHMSGHGGLVFILIPMSVMLTTNLILFRLTTIHSSRIKLELNKFNRTDSRTEHFLVYKEKFVMSIKLFLIIGIPYFLTVLSIVLRIEGTKWNIIYASSSLQGVFIFIIFVAKHQVIMDLRKIFRGSMDHSEPTQYNNISGSSS</sequence>
<gene>
    <name evidence="13" type="ORF">MEUPH1_LOCUS8958</name>
</gene>
<keyword evidence="5 10" id="KW-1133">Transmembrane helix</keyword>
<keyword evidence="3 10" id="KW-0812">Transmembrane</keyword>
<evidence type="ECO:0000256" key="11">
    <source>
        <dbReference type="SAM" id="SignalP"/>
    </source>
</evidence>
<evidence type="ECO:0000256" key="6">
    <source>
        <dbReference type="ARBA" id="ARBA00023040"/>
    </source>
</evidence>
<dbReference type="GO" id="GO:0004930">
    <property type="term" value="F:G protein-coupled receptor activity"/>
    <property type="evidence" value="ECO:0007669"/>
    <property type="project" value="UniProtKB-KW"/>
</dbReference>
<feature type="domain" description="G-protein coupled receptors family 2 profile 2" evidence="12">
    <location>
        <begin position="619"/>
        <end position="884"/>
    </location>
</feature>
<feature type="transmembrane region" description="Helical" evidence="10">
    <location>
        <begin position="838"/>
        <end position="857"/>
    </location>
</feature>
<evidence type="ECO:0000256" key="5">
    <source>
        <dbReference type="ARBA" id="ARBA00022989"/>
    </source>
</evidence>
<proteinExistence type="inferred from homology"/>
<evidence type="ECO:0000259" key="12">
    <source>
        <dbReference type="PROSITE" id="PS50261"/>
    </source>
</evidence>
<evidence type="ECO:0000256" key="1">
    <source>
        <dbReference type="ARBA" id="ARBA00004141"/>
    </source>
</evidence>
<evidence type="ECO:0000313" key="14">
    <source>
        <dbReference type="Proteomes" id="UP001160148"/>
    </source>
</evidence>
<feature type="chain" id="PRO_5043707071" description="G-protein coupled receptors family 2 profile 2 domain-containing protein" evidence="11">
    <location>
        <begin position="25"/>
        <end position="914"/>
    </location>
</feature>
<dbReference type="GO" id="GO:0016020">
    <property type="term" value="C:membrane"/>
    <property type="evidence" value="ECO:0007669"/>
    <property type="project" value="UniProtKB-SubCell"/>
</dbReference>
<comment type="similarity">
    <text evidence="2">Belongs to the G-protein coupled receptor 2 family. Mth subfamily.</text>
</comment>
<keyword evidence="6" id="KW-0297">G-protein coupled receptor</keyword>
<comment type="subcellular location">
    <subcellularLocation>
        <location evidence="1">Membrane</location>
        <topology evidence="1">Multi-pass membrane protein</topology>
    </subcellularLocation>
</comment>
<dbReference type="InterPro" id="IPR017981">
    <property type="entry name" value="GPCR_2-like_7TM"/>
</dbReference>
<dbReference type="Gene3D" id="1.20.1070.10">
    <property type="entry name" value="Rhodopsin 7-helix transmembrane proteins"/>
    <property type="match status" value="1"/>
</dbReference>
<reference evidence="13 14" key="1">
    <citation type="submission" date="2023-01" db="EMBL/GenBank/DDBJ databases">
        <authorList>
            <person name="Whitehead M."/>
        </authorList>
    </citation>
    <scope>NUCLEOTIDE SEQUENCE [LARGE SCALE GENOMIC DNA]</scope>
</reference>
<evidence type="ECO:0000256" key="9">
    <source>
        <dbReference type="ARBA" id="ARBA00023224"/>
    </source>
</evidence>
<dbReference type="CDD" id="cd15039">
    <property type="entry name" value="7tmB3_Methuselah-like"/>
    <property type="match status" value="1"/>
</dbReference>
<dbReference type="AlphaFoldDB" id="A0AAV0WA32"/>
<comment type="caution">
    <text evidence="13">The sequence shown here is derived from an EMBL/GenBank/DDBJ whole genome shotgun (WGS) entry which is preliminary data.</text>
</comment>
<feature type="transmembrane region" description="Helical" evidence="10">
    <location>
        <begin position="863"/>
        <end position="882"/>
    </location>
</feature>
<feature type="transmembrane region" description="Helical" evidence="10">
    <location>
        <begin position="731"/>
        <end position="749"/>
    </location>
</feature>
<accession>A0AAV0WA32</accession>
<feature type="signal peptide" evidence="11">
    <location>
        <begin position="1"/>
        <end position="24"/>
    </location>
</feature>
<dbReference type="GO" id="GO:0007166">
    <property type="term" value="P:cell surface receptor signaling pathway"/>
    <property type="evidence" value="ECO:0007669"/>
    <property type="project" value="InterPro"/>
</dbReference>
<dbReference type="InterPro" id="IPR023311">
    <property type="entry name" value="Methusela_ecto_dom_2"/>
</dbReference>
<evidence type="ECO:0000256" key="2">
    <source>
        <dbReference type="ARBA" id="ARBA00008979"/>
    </source>
</evidence>
<evidence type="ECO:0000256" key="3">
    <source>
        <dbReference type="ARBA" id="ARBA00022692"/>
    </source>
</evidence>
<keyword evidence="9" id="KW-0807">Transducer</keyword>
<name>A0AAV0WA32_9HEMI</name>
<keyword evidence="7 10" id="KW-0472">Membrane</keyword>
<feature type="transmembrane region" description="Helical" evidence="10">
    <location>
        <begin position="685"/>
        <end position="710"/>
    </location>
</feature>
<evidence type="ECO:0000313" key="13">
    <source>
        <dbReference type="EMBL" id="CAI6352755.1"/>
    </source>
</evidence>
<organism evidence="13 14">
    <name type="scientific">Macrosiphum euphorbiae</name>
    <name type="common">potato aphid</name>
    <dbReference type="NCBI Taxonomy" id="13131"/>
    <lineage>
        <taxon>Eukaryota</taxon>
        <taxon>Metazoa</taxon>
        <taxon>Ecdysozoa</taxon>
        <taxon>Arthropoda</taxon>
        <taxon>Hexapoda</taxon>
        <taxon>Insecta</taxon>
        <taxon>Pterygota</taxon>
        <taxon>Neoptera</taxon>
        <taxon>Paraneoptera</taxon>
        <taxon>Hemiptera</taxon>
        <taxon>Sternorrhyncha</taxon>
        <taxon>Aphidomorpha</taxon>
        <taxon>Aphidoidea</taxon>
        <taxon>Aphididae</taxon>
        <taxon>Macrosiphini</taxon>
        <taxon>Macrosiphum</taxon>
    </lineage>
</organism>
<protein>
    <recommendedName>
        <fullName evidence="12">G-protein coupled receptors family 2 profile 2 domain-containing protein</fullName>
    </recommendedName>
</protein>
<dbReference type="PANTHER" id="PTHR46953:SF1">
    <property type="entry name" value="G-PROTEIN COUPLED RECEPTOR MTH-LIKE 1-RELATED"/>
    <property type="match status" value="1"/>
</dbReference>
<feature type="transmembrane region" description="Helical" evidence="10">
    <location>
        <begin position="780"/>
        <end position="800"/>
    </location>
</feature>
<evidence type="ECO:0000256" key="7">
    <source>
        <dbReference type="ARBA" id="ARBA00023136"/>
    </source>
</evidence>
<dbReference type="PROSITE" id="PS50261">
    <property type="entry name" value="G_PROTEIN_RECEP_F2_4"/>
    <property type="match status" value="1"/>
</dbReference>
<keyword evidence="4 11" id="KW-0732">Signal</keyword>
<keyword evidence="14" id="KW-1185">Reference proteome</keyword>
<evidence type="ECO:0000256" key="4">
    <source>
        <dbReference type="ARBA" id="ARBA00022729"/>
    </source>
</evidence>
<dbReference type="Proteomes" id="UP001160148">
    <property type="component" value="Unassembled WGS sequence"/>
</dbReference>
<keyword evidence="8" id="KW-0675">Receptor</keyword>
<dbReference type="InterPro" id="IPR052808">
    <property type="entry name" value="GPCR_Mth-like"/>
</dbReference>
<evidence type="ECO:0000256" key="8">
    <source>
        <dbReference type="ARBA" id="ARBA00023170"/>
    </source>
</evidence>
<dbReference type="Gene3D" id="2.170.180.11">
    <property type="entry name" value="Methuselah ectodomain, domain 2"/>
    <property type="match status" value="1"/>
</dbReference>
<evidence type="ECO:0000256" key="10">
    <source>
        <dbReference type="SAM" id="Phobius"/>
    </source>
</evidence>